<protein>
    <submittedName>
        <fullName evidence="2">Uncharacterized protein</fullName>
    </submittedName>
</protein>
<organism evidence="1 2">
    <name type="scientific">Strongyloides venezuelensis</name>
    <name type="common">Threadworm</name>
    <dbReference type="NCBI Taxonomy" id="75913"/>
    <lineage>
        <taxon>Eukaryota</taxon>
        <taxon>Metazoa</taxon>
        <taxon>Ecdysozoa</taxon>
        <taxon>Nematoda</taxon>
        <taxon>Chromadorea</taxon>
        <taxon>Rhabditida</taxon>
        <taxon>Tylenchina</taxon>
        <taxon>Panagrolaimomorpha</taxon>
        <taxon>Strongyloidoidea</taxon>
        <taxon>Strongyloididae</taxon>
        <taxon>Strongyloides</taxon>
    </lineage>
</organism>
<dbReference type="AlphaFoldDB" id="A0A0K0EW38"/>
<proteinExistence type="predicted"/>
<dbReference type="WBParaSite" id="SVE_0073700.1">
    <property type="protein sequence ID" value="SVE_0073700.1"/>
    <property type="gene ID" value="SVE_0073700"/>
</dbReference>
<sequence length="66" mass="7467">MNCSCSVVYQPPPPGKDLKFGRCNTRENPIIKGIQEFDDINDFGIDGAEIINFCDLKKYEEAQRNA</sequence>
<evidence type="ECO:0000313" key="2">
    <source>
        <dbReference type="WBParaSite" id="SVE_0073700.1"/>
    </source>
</evidence>
<dbReference type="Proteomes" id="UP000035680">
    <property type="component" value="Unassembled WGS sequence"/>
</dbReference>
<accession>A0A0K0EW38</accession>
<evidence type="ECO:0000313" key="1">
    <source>
        <dbReference type="Proteomes" id="UP000035680"/>
    </source>
</evidence>
<keyword evidence="1" id="KW-1185">Reference proteome</keyword>
<reference evidence="2" key="2">
    <citation type="submission" date="2015-08" db="UniProtKB">
        <authorList>
            <consortium name="WormBaseParasite"/>
        </authorList>
    </citation>
    <scope>IDENTIFICATION</scope>
</reference>
<reference evidence="1" key="1">
    <citation type="submission" date="2014-07" db="EMBL/GenBank/DDBJ databases">
        <authorList>
            <person name="Martin A.A"/>
            <person name="De Silva N."/>
        </authorList>
    </citation>
    <scope>NUCLEOTIDE SEQUENCE</scope>
</reference>
<name>A0A0K0EW38_STRVS</name>